<keyword evidence="2" id="KW-0812">Transmembrane</keyword>
<keyword evidence="2" id="KW-0472">Membrane</keyword>
<evidence type="ECO:0000256" key="1">
    <source>
        <dbReference type="SAM" id="MobiDB-lite"/>
    </source>
</evidence>
<dbReference type="EMBL" id="MU157909">
    <property type="protein sequence ID" value="KAF9523870.1"/>
    <property type="molecule type" value="Genomic_DNA"/>
</dbReference>
<keyword evidence="2" id="KW-1133">Transmembrane helix</keyword>
<accession>A0A9P6E7F5</accession>
<dbReference type="Proteomes" id="UP000807306">
    <property type="component" value="Unassembled WGS sequence"/>
</dbReference>
<sequence>MASHLDQKNPSGSPLPNGYTLLSYSPDDVILGRRRREPCTPKRFFKALLMAGGAFFVLSTLAHGTFFCAKRWSVHSVIPNHWDENPIPDDVALSHCASSDDWEVEDRVTDFDWKLRFPYQSTTHFDIPLAPDTLWFVTKGISSVGSLNIVTSPDQPKDKITYYVTAHYYKEEVRDLADVCIITKKDNENQEGVGIFTSRHGEPRRRRENRLSFETTIVFPESDDGSALLIKDFVADTFITRIQTSSLAEKIIFKNISLQGYLAPIKFSLRAVEGTISTSNAPIEGYFNTTGNLELITRNANIKVDIVATSVKNGSEPKVILETVNAPIEGSFHLVSAEGANGTFHVTAKTRNSPLKVKFEDAPADAILVFNAETANSPAEVALHPTFEGSFLAETSTFFQAKVLYDQDEEDPIGKERQRQVLFEGKNNGQTKQGYVFWGDQEKEKLKGRVTVKTSLSPVELQL</sequence>
<gene>
    <name evidence="3" type="ORF">CPB83DRAFT_651900</name>
</gene>
<dbReference type="AlphaFoldDB" id="A0A9P6E7F5"/>
<evidence type="ECO:0000313" key="4">
    <source>
        <dbReference type="Proteomes" id="UP000807306"/>
    </source>
</evidence>
<protein>
    <submittedName>
        <fullName evidence="3">Uncharacterized protein</fullName>
    </submittedName>
</protein>
<dbReference type="OrthoDB" id="5570013at2759"/>
<feature type="transmembrane region" description="Helical" evidence="2">
    <location>
        <begin position="44"/>
        <end position="66"/>
    </location>
</feature>
<organism evidence="3 4">
    <name type="scientific">Crepidotus variabilis</name>
    <dbReference type="NCBI Taxonomy" id="179855"/>
    <lineage>
        <taxon>Eukaryota</taxon>
        <taxon>Fungi</taxon>
        <taxon>Dikarya</taxon>
        <taxon>Basidiomycota</taxon>
        <taxon>Agaricomycotina</taxon>
        <taxon>Agaricomycetes</taxon>
        <taxon>Agaricomycetidae</taxon>
        <taxon>Agaricales</taxon>
        <taxon>Agaricineae</taxon>
        <taxon>Crepidotaceae</taxon>
        <taxon>Crepidotus</taxon>
    </lineage>
</organism>
<evidence type="ECO:0000256" key="2">
    <source>
        <dbReference type="SAM" id="Phobius"/>
    </source>
</evidence>
<name>A0A9P6E7F5_9AGAR</name>
<feature type="region of interest" description="Disordered" evidence="1">
    <location>
        <begin position="1"/>
        <end position="20"/>
    </location>
</feature>
<proteinExistence type="predicted"/>
<keyword evidence="4" id="KW-1185">Reference proteome</keyword>
<reference evidence="3" key="1">
    <citation type="submission" date="2020-11" db="EMBL/GenBank/DDBJ databases">
        <authorList>
            <consortium name="DOE Joint Genome Institute"/>
            <person name="Ahrendt S."/>
            <person name="Riley R."/>
            <person name="Andreopoulos W."/>
            <person name="Labutti K."/>
            <person name="Pangilinan J."/>
            <person name="Ruiz-Duenas F.J."/>
            <person name="Barrasa J.M."/>
            <person name="Sanchez-Garcia M."/>
            <person name="Camarero S."/>
            <person name="Miyauchi S."/>
            <person name="Serrano A."/>
            <person name="Linde D."/>
            <person name="Babiker R."/>
            <person name="Drula E."/>
            <person name="Ayuso-Fernandez I."/>
            <person name="Pacheco R."/>
            <person name="Padilla G."/>
            <person name="Ferreira P."/>
            <person name="Barriuso J."/>
            <person name="Kellner H."/>
            <person name="Castanera R."/>
            <person name="Alfaro M."/>
            <person name="Ramirez L."/>
            <person name="Pisabarro A.G."/>
            <person name="Kuo A."/>
            <person name="Tritt A."/>
            <person name="Lipzen A."/>
            <person name="He G."/>
            <person name="Yan M."/>
            <person name="Ng V."/>
            <person name="Cullen D."/>
            <person name="Martin F."/>
            <person name="Rosso M.-N."/>
            <person name="Henrissat B."/>
            <person name="Hibbett D."/>
            <person name="Martinez A.T."/>
            <person name="Grigoriev I.V."/>
        </authorList>
    </citation>
    <scope>NUCLEOTIDE SEQUENCE</scope>
    <source>
        <strain evidence="3">CBS 506.95</strain>
    </source>
</reference>
<evidence type="ECO:0000313" key="3">
    <source>
        <dbReference type="EMBL" id="KAF9523870.1"/>
    </source>
</evidence>
<comment type="caution">
    <text evidence="3">The sequence shown here is derived from an EMBL/GenBank/DDBJ whole genome shotgun (WGS) entry which is preliminary data.</text>
</comment>